<dbReference type="Pfam" id="PF00106">
    <property type="entry name" value="adh_short"/>
    <property type="match status" value="1"/>
</dbReference>
<organism evidence="4 5">
    <name type="scientific">Cladophialophora chaetospira</name>
    <dbReference type="NCBI Taxonomy" id="386627"/>
    <lineage>
        <taxon>Eukaryota</taxon>
        <taxon>Fungi</taxon>
        <taxon>Dikarya</taxon>
        <taxon>Ascomycota</taxon>
        <taxon>Pezizomycotina</taxon>
        <taxon>Eurotiomycetes</taxon>
        <taxon>Chaetothyriomycetidae</taxon>
        <taxon>Chaetothyriales</taxon>
        <taxon>Herpotrichiellaceae</taxon>
        <taxon>Cladophialophora</taxon>
    </lineage>
</organism>
<gene>
    <name evidence="4" type="ORF">H2200_006529</name>
</gene>
<evidence type="ECO:0000313" key="5">
    <source>
        <dbReference type="Proteomes" id="UP001172673"/>
    </source>
</evidence>
<dbReference type="PRINTS" id="PR00081">
    <property type="entry name" value="GDHRDH"/>
</dbReference>
<dbReference type="PANTHER" id="PTHR43008">
    <property type="entry name" value="BENZIL REDUCTASE"/>
    <property type="match status" value="1"/>
</dbReference>
<evidence type="ECO:0000259" key="3">
    <source>
        <dbReference type="SMART" id="SM00822"/>
    </source>
</evidence>
<name>A0AA39CHT4_9EURO</name>
<evidence type="ECO:0000256" key="2">
    <source>
        <dbReference type="ARBA" id="ARBA00023002"/>
    </source>
</evidence>
<comment type="similarity">
    <text evidence="1">Belongs to the short-chain dehydrogenases/reductases (SDR) family.</text>
</comment>
<dbReference type="SMART" id="SM00822">
    <property type="entry name" value="PKS_KR"/>
    <property type="match status" value="1"/>
</dbReference>
<feature type="domain" description="Ketoreductase" evidence="3">
    <location>
        <begin position="9"/>
        <end position="142"/>
    </location>
</feature>
<dbReference type="EMBL" id="JAPDRK010000009">
    <property type="protein sequence ID" value="KAJ9608758.1"/>
    <property type="molecule type" value="Genomic_DNA"/>
</dbReference>
<evidence type="ECO:0000313" key="4">
    <source>
        <dbReference type="EMBL" id="KAJ9608758.1"/>
    </source>
</evidence>
<comment type="caution">
    <text evidence="4">The sequence shown here is derived from an EMBL/GenBank/DDBJ whole genome shotgun (WGS) entry which is preliminary data.</text>
</comment>
<keyword evidence="5" id="KW-1185">Reference proteome</keyword>
<sequence>MAQPDAAVEVVVVTGAGGIGLAIAHRLAGGRKVILADRSDTNLEEAIASLERAGHTAEGYKIDVVDYNAVLKLAQDAAAAGRVVAIVHAAGVSTIQATPRKVFEVDLLGTANIIEAFTTTISAGTSLVCVASMAGYTMPLSPGLEQHLATAPRADLLSHKDIDLESPVAYVVAKRGNQLRVQAAAKVWGDKGARINTVSPGLIESGMSAAELEGPSSAMLKAWVEASALRRIGTPEEVASVVAFLVGPESKYITGTDILVDGGMTSGLRWHASDGLQAEGGLESAIRQVKSAET</sequence>
<evidence type="ECO:0000256" key="1">
    <source>
        <dbReference type="ARBA" id="ARBA00006484"/>
    </source>
</evidence>
<keyword evidence="2" id="KW-0560">Oxidoreductase</keyword>
<proteinExistence type="inferred from homology"/>
<dbReference type="SUPFAM" id="SSF51735">
    <property type="entry name" value="NAD(P)-binding Rossmann-fold domains"/>
    <property type="match status" value="1"/>
</dbReference>
<dbReference type="AlphaFoldDB" id="A0AA39CHT4"/>
<dbReference type="GO" id="GO:0016616">
    <property type="term" value="F:oxidoreductase activity, acting on the CH-OH group of donors, NAD or NADP as acceptor"/>
    <property type="evidence" value="ECO:0007669"/>
    <property type="project" value="UniProtKB-ARBA"/>
</dbReference>
<dbReference type="InterPro" id="IPR036291">
    <property type="entry name" value="NAD(P)-bd_dom_sf"/>
</dbReference>
<dbReference type="InterPro" id="IPR057326">
    <property type="entry name" value="KR_dom"/>
</dbReference>
<dbReference type="PANTHER" id="PTHR43008:SF4">
    <property type="entry name" value="CHAIN DEHYDROGENASE, PUTATIVE (AFU_ORTHOLOGUE AFUA_4G08710)-RELATED"/>
    <property type="match status" value="1"/>
</dbReference>
<reference evidence="4" key="1">
    <citation type="submission" date="2022-10" db="EMBL/GenBank/DDBJ databases">
        <title>Culturing micro-colonial fungi from biological soil crusts in the Mojave desert and describing Neophaeococcomyces mojavensis, and introducing the new genera and species Taxawa tesnikishii.</title>
        <authorList>
            <person name="Kurbessoian T."/>
            <person name="Stajich J.E."/>
        </authorList>
    </citation>
    <scope>NUCLEOTIDE SEQUENCE</scope>
    <source>
        <strain evidence="4">TK_41</strain>
    </source>
</reference>
<protein>
    <recommendedName>
        <fullName evidence="3">Ketoreductase domain-containing protein</fullName>
    </recommendedName>
</protein>
<dbReference type="GO" id="GO:0050664">
    <property type="term" value="F:oxidoreductase activity, acting on NAD(P)H, oxygen as acceptor"/>
    <property type="evidence" value="ECO:0007669"/>
    <property type="project" value="TreeGrafter"/>
</dbReference>
<dbReference type="Gene3D" id="3.40.50.720">
    <property type="entry name" value="NAD(P)-binding Rossmann-like Domain"/>
    <property type="match status" value="1"/>
</dbReference>
<dbReference type="Proteomes" id="UP001172673">
    <property type="component" value="Unassembled WGS sequence"/>
</dbReference>
<dbReference type="InterPro" id="IPR002347">
    <property type="entry name" value="SDR_fam"/>
</dbReference>
<accession>A0AA39CHT4</accession>
<dbReference type="Pfam" id="PF13561">
    <property type="entry name" value="adh_short_C2"/>
    <property type="match status" value="1"/>
</dbReference>